<organism evidence="2 3">
    <name type="scientific">Cadophora malorum</name>
    <dbReference type="NCBI Taxonomy" id="108018"/>
    <lineage>
        <taxon>Eukaryota</taxon>
        <taxon>Fungi</taxon>
        <taxon>Dikarya</taxon>
        <taxon>Ascomycota</taxon>
        <taxon>Pezizomycotina</taxon>
        <taxon>Leotiomycetes</taxon>
        <taxon>Helotiales</taxon>
        <taxon>Ploettnerulaceae</taxon>
        <taxon>Cadophora</taxon>
    </lineage>
</organism>
<feature type="compositionally biased region" description="Low complexity" evidence="1">
    <location>
        <begin position="8"/>
        <end position="26"/>
    </location>
</feature>
<feature type="compositionally biased region" description="Basic and acidic residues" evidence="1">
    <location>
        <begin position="382"/>
        <end position="392"/>
    </location>
</feature>
<evidence type="ECO:0000256" key="1">
    <source>
        <dbReference type="SAM" id="MobiDB-lite"/>
    </source>
</evidence>
<feature type="compositionally biased region" description="Acidic residues" evidence="1">
    <location>
        <begin position="76"/>
        <end position="90"/>
    </location>
</feature>
<gene>
    <name evidence="2" type="ORF">IFR04_011946</name>
</gene>
<dbReference type="AlphaFoldDB" id="A0A8H7T9S7"/>
<protein>
    <submittedName>
        <fullName evidence="2">Uncharacterized protein</fullName>
    </submittedName>
</protein>
<sequence length="392" mass="44722">MSDKPRSTKPSSKMPSISSSKPASKMPKSEDDDAILPFAMFEDKSIAPQKSKISSSSRAPAREQEKKAKSTFAPIPEDDVLDEEYDDFEELTTPKLNYPELISPSKKPQSRVPSSSKYYDAKSSLTEKAKSVLPSAMFKDESKAPKIESKASKAKSMLQSAYFRDESKAMKGGSIMQSAYFKDESKVPEAIPILPSAIFSDESKFVPKSFMVSKEDKIMSTRQTEFTSLTPKEQKKQDEWVQEKIEEMRACPEQYKWIRKDEHGWGGYLCAEGRHGMTDQLIAEGQGGIIVLEKRNNLTAPMGGPWYPHPTIKNCYIYVERKEWLKGVTPYNQPAFLGSEHQRERAKWEFYSENFDDAVRMKYKWPAQEPPQEWADENNIPKTKEEREAAKK</sequence>
<evidence type="ECO:0000313" key="2">
    <source>
        <dbReference type="EMBL" id="KAG4414923.1"/>
    </source>
</evidence>
<reference evidence="2" key="1">
    <citation type="submission" date="2021-02" db="EMBL/GenBank/DDBJ databases">
        <title>Genome sequence Cadophora malorum strain M34.</title>
        <authorList>
            <person name="Stefanovic E."/>
            <person name="Vu D."/>
            <person name="Scully C."/>
            <person name="Dijksterhuis J."/>
            <person name="Roader J."/>
            <person name="Houbraken J."/>
        </authorList>
    </citation>
    <scope>NUCLEOTIDE SEQUENCE</scope>
    <source>
        <strain evidence="2">M34</strain>
    </source>
</reference>
<dbReference type="Proteomes" id="UP000664132">
    <property type="component" value="Unassembled WGS sequence"/>
</dbReference>
<dbReference type="OrthoDB" id="3505129at2759"/>
<proteinExistence type="predicted"/>
<feature type="region of interest" description="Disordered" evidence="1">
    <location>
        <begin position="1"/>
        <end position="126"/>
    </location>
</feature>
<keyword evidence="3" id="KW-1185">Reference proteome</keyword>
<comment type="caution">
    <text evidence="2">The sequence shown here is derived from an EMBL/GenBank/DDBJ whole genome shotgun (WGS) entry which is preliminary data.</text>
</comment>
<evidence type="ECO:0000313" key="3">
    <source>
        <dbReference type="Proteomes" id="UP000664132"/>
    </source>
</evidence>
<feature type="region of interest" description="Disordered" evidence="1">
    <location>
        <begin position="366"/>
        <end position="392"/>
    </location>
</feature>
<name>A0A8H7T9S7_9HELO</name>
<dbReference type="EMBL" id="JAFJYH010000243">
    <property type="protein sequence ID" value="KAG4414923.1"/>
    <property type="molecule type" value="Genomic_DNA"/>
</dbReference>
<accession>A0A8H7T9S7</accession>